<name>A0AA37XGQ5_9MICO</name>
<protein>
    <submittedName>
        <fullName evidence="1">Uncharacterized protein</fullName>
    </submittedName>
</protein>
<comment type="caution">
    <text evidence="1">The sequence shown here is derived from an EMBL/GenBank/DDBJ whole genome shotgun (WGS) entry which is preliminary data.</text>
</comment>
<proteinExistence type="predicted"/>
<sequence length="39" mass="4131">MVVTEGQLLHLVVEVMPQLHESGRPHLAVLDLTVLGAAG</sequence>
<keyword evidence="2" id="KW-1185">Reference proteome</keyword>
<dbReference type="EMBL" id="BSUM01000001">
    <property type="protein sequence ID" value="GMA33120.1"/>
    <property type="molecule type" value="Genomic_DNA"/>
</dbReference>
<evidence type="ECO:0000313" key="1">
    <source>
        <dbReference type="EMBL" id="GMA33120.1"/>
    </source>
</evidence>
<accession>A0AA37XGQ5</accession>
<dbReference type="AlphaFoldDB" id="A0AA37XGQ5"/>
<dbReference type="Proteomes" id="UP001157161">
    <property type="component" value="Unassembled WGS sequence"/>
</dbReference>
<reference evidence="1" key="2">
    <citation type="submission" date="2023-02" db="EMBL/GenBank/DDBJ databases">
        <authorList>
            <person name="Sun Q."/>
            <person name="Mori K."/>
        </authorList>
    </citation>
    <scope>NUCLEOTIDE SEQUENCE</scope>
    <source>
        <strain evidence="1">NBRC 112290</strain>
    </source>
</reference>
<gene>
    <name evidence="1" type="ORF">GCM10025875_31120</name>
</gene>
<evidence type="ECO:0000313" key="2">
    <source>
        <dbReference type="Proteomes" id="UP001157161"/>
    </source>
</evidence>
<reference evidence="1" key="1">
    <citation type="journal article" date="2014" name="Int. J. Syst. Evol. Microbiol.">
        <title>Complete genome sequence of Corynebacterium casei LMG S-19264T (=DSM 44701T), isolated from a smear-ripened cheese.</title>
        <authorList>
            <consortium name="US DOE Joint Genome Institute (JGI-PGF)"/>
            <person name="Walter F."/>
            <person name="Albersmeier A."/>
            <person name="Kalinowski J."/>
            <person name="Ruckert C."/>
        </authorList>
    </citation>
    <scope>NUCLEOTIDE SEQUENCE</scope>
    <source>
        <strain evidence="1">NBRC 112290</strain>
    </source>
</reference>
<organism evidence="1 2">
    <name type="scientific">Litorihabitans aurantiacus</name>
    <dbReference type="NCBI Taxonomy" id="1930061"/>
    <lineage>
        <taxon>Bacteria</taxon>
        <taxon>Bacillati</taxon>
        <taxon>Actinomycetota</taxon>
        <taxon>Actinomycetes</taxon>
        <taxon>Micrococcales</taxon>
        <taxon>Beutenbergiaceae</taxon>
        <taxon>Litorihabitans</taxon>
    </lineage>
</organism>